<dbReference type="Gene3D" id="3.50.50.60">
    <property type="entry name" value="FAD/NAD(P)-binding domain"/>
    <property type="match status" value="2"/>
</dbReference>
<evidence type="ECO:0000256" key="1">
    <source>
        <dbReference type="ARBA" id="ARBA00023002"/>
    </source>
</evidence>
<dbReference type="GO" id="GO:0050660">
    <property type="term" value="F:flavin adenine dinucleotide binding"/>
    <property type="evidence" value="ECO:0007669"/>
    <property type="project" value="TreeGrafter"/>
</dbReference>
<sequence>MSYYENIIIGAGPAALQCAYYFTKHNMNYVILERNNKCGSFFDSYPHAGNLISINKKYTGNENKDFNLRHDWNSLLNDEDFLFNNYSEDFYPKRESLVSYLNDFSKKYNLNILFNKTVNKISKNKKCYEITIENSEHIFTCKNLIIASGLSKKNIPHLESNVIDEIKHYGDYSTNFFLDKNNLGEFKNKNVLIFGGGNASFELGNIINEVSSSVFIVGRNVRNWALSSHYAGDIRSTYLPFMDTFLLKSLNAIDYNPVFNINHLKITQEESNKPYLVEIVVDEINNEAVNFIPNGRNYYDKIIFCTGWKFDNSIFDFEIDLTENKKYPLISSNFESTNNKNMYFIGALMHSLDFRKSSGGFIHGFRYLIKSFINLNYNIPFECREFNFSTMDDINTLTEHIIHRMNTSSGLYQMFGYLSDIFYYNTNDRKIFYFENIPINTHNPEKSKNTLFFEMTLDYGTEVTDINHIGRKVSTIGTESKSTLIHPILKIYNSYPINLIDVIHFDEDLFAEFTDKDKYHYKLFRLLKSYL</sequence>
<organism evidence="2">
    <name type="scientific">viral metagenome</name>
    <dbReference type="NCBI Taxonomy" id="1070528"/>
    <lineage>
        <taxon>unclassified sequences</taxon>
        <taxon>metagenomes</taxon>
        <taxon>organismal metagenomes</taxon>
    </lineage>
</organism>
<dbReference type="InterPro" id="IPR036188">
    <property type="entry name" value="FAD/NAD-bd_sf"/>
</dbReference>
<evidence type="ECO:0000313" key="2">
    <source>
        <dbReference type="EMBL" id="QHT11833.1"/>
    </source>
</evidence>
<accession>A0A6C0D5U6</accession>
<dbReference type="PRINTS" id="PR00411">
    <property type="entry name" value="PNDRDTASEI"/>
</dbReference>
<dbReference type="PRINTS" id="PR00368">
    <property type="entry name" value="FADPNR"/>
</dbReference>
<reference evidence="2" key="1">
    <citation type="journal article" date="2020" name="Nature">
        <title>Giant virus diversity and host interactions through global metagenomics.</title>
        <authorList>
            <person name="Schulz F."/>
            <person name="Roux S."/>
            <person name="Paez-Espino D."/>
            <person name="Jungbluth S."/>
            <person name="Walsh D.A."/>
            <person name="Denef V.J."/>
            <person name="McMahon K.D."/>
            <person name="Konstantinidis K.T."/>
            <person name="Eloe-Fadrosh E.A."/>
            <person name="Kyrpides N.C."/>
            <person name="Woyke T."/>
        </authorList>
    </citation>
    <scope>NUCLEOTIDE SEQUENCE</scope>
    <source>
        <strain evidence="2">GVMAG-M-3300023174-124</strain>
    </source>
</reference>
<dbReference type="PANTHER" id="PTHR43539:SF23">
    <property type="entry name" value="FAD-DEPENDENT OXIDOREDUCTASE DOMAIN-CONTAINING PROTEIN 2"/>
    <property type="match status" value="1"/>
</dbReference>
<dbReference type="SUPFAM" id="SSF51905">
    <property type="entry name" value="FAD/NAD(P)-binding domain"/>
    <property type="match status" value="1"/>
</dbReference>
<keyword evidence="1" id="KW-0560">Oxidoreductase</keyword>
<dbReference type="PANTHER" id="PTHR43539">
    <property type="entry name" value="FLAVIN-BINDING MONOOXYGENASE-LIKE PROTEIN (AFU_ORTHOLOGUE AFUA_4G09220)"/>
    <property type="match status" value="1"/>
</dbReference>
<dbReference type="GO" id="GO:0004497">
    <property type="term" value="F:monooxygenase activity"/>
    <property type="evidence" value="ECO:0007669"/>
    <property type="project" value="TreeGrafter"/>
</dbReference>
<name>A0A6C0D5U6_9ZZZZ</name>
<dbReference type="EMBL" id="MN739538">
    <property type="protein sequence ID" value="QHT11833.1"/>
    <property type="molecule type" value="Genomic_DNA"/>
</dbReference>
<protein>
    <recommendedName>
        <fullName evidence="3">FAD/NAD(P)-binding domain-containing protein</fullName>
    </recommendedName>
</protein>
<proteinExistence type="predicted"/>
<dbReference type="AlphaFoldDB" id="A0A6C0D5U6"/>
<dbReference type="Pfam" id="PF13738">
    <property type="entry name" value="Pyr_redox_3"/>
    <property type="match status" value="1"/>
</dbReference>
<dbReference type="GO" id="GO:0005788">
    <property type="term" value="C:endoplasmic reticulum lumen"/>
    <property type="evidence" value="ECO:0007669"/>
    <property type="project" value="TreeGrafter"/>
</dbReference>
<dbReference type="InterPro" id="IPR050982">
    <property type="entry name" value="Auxin_biosynth/cation_transpt"/>
</dbReference>
<dbReference type="GO" id="GO:0036503">
    <property type="term" value="P:ERAD pathway"/>
    <property type="evidence" value="ECO:0007669"/>
    <property type="project" value="TreeGrafter"/>
</dbReference>
<evidence type="ECO:0008006" key="3">
    <source>
        <dbReference type="Google" id="ProtNLM"/>
    </source>
</evidence>